<gene>
    <name evidence="1" type="ORF">BDV35DRAFT_378721</name>
</gene>
<reference evidence="1" key="1">
    <citation type="submission" date="2019-04" db="EMBL/GenBank/DDBJ databases">
        <title>Friends and foes A comparative genomics study of 23 Aspergillus species from section Flavi.</title>
        <authorList>
            <consortium name="DOE Joint Genome Institute"/>
            <person name="Kjaerbolling I."/>
            <person name="Vesth T."/>
            <person name="Frisvad J.C."/>
            <person name="Nybo J.L."/>
            <person name="Theobald S."/>
            <person name="Kildgaard S."/>
            <person name="Isbrandt T."/>
            <person name="Kuo A."/>
            <person name="Sato A."/>
            <person name="Lyhne E.K."/>
            <person name="Kogle M.E."/>
            <person name="Wiebenga A."/>
            <person name="Kun R.S."/>
            <person name="Lubbers R.J."/>
            <person name="Makela M.R."/>
            <person name="Barry K."/>
            <person name="Chovatia M."/>
            <person name="Clum A."/>
            <person name="Daum C."/>
            <person name="Haridas S."/>
            <person name="He G."/>
            <person name="LaButti K."/>
            <person name="Lipzen A."/>
            <person name="Mondo S."/>
            <person name="Riley R."/>
            <person name="Salamov A."/>
            <person name="Simmons B.A."/>
            <person name="Magnuson J.K."/>
            <person name="Henrissat B."/>
            <person name="Mortensen U.H."/>
            <person name="Larsen T.O."/>
            <person name="Devries R.P."/>
            <person name="Grigoriev I.V."/>
            <person name="Machida M."/>
            <person name="Baker S.E."/>
            <person name="Andersen M.R."/>
        </authorList>
    </citation>
    <scope>NUCLEOTIDE SEQUENCE [LARGE SCALE GENOMIC DNA]</scope>
    <source>
        <strain evidence="1">CBS 121.62</strain>
    </source>
</reference>
<evidence type="ECO:0000313" key="1">
    <source>
        <dbReference type="EMBL" id="KAB8248734.1"/>
    </source>
</evidence>
<dbReference type="EMBL" id="ML734577">
    <property type="protein sequence ID" value="KAB8248734.1"/>
    <property type="molecule type" value="Genomic_DNA"/>
</dbReference>
<dbReference type="VEuPathDB" id="FungiDB:AFLA_012467"/>
<dbReference type="Proteomes" id="UP000325434">
    <property type="component" value="Unassembled WGS sequence"/>
</dbReference>
<sequence length="213" mass="24396">MAQYVGRGGRALAEIRLRTTLHLVEIEPPSANADNKRPNPASIARNRGRFCCYNSRPTHMPESAEMVAWIKMISRSLILQLFMIWKIAINEPINYWGQSTIYKPNSGNKREQADSITTSLSHRPSRGNMVDLLTLAIEPGVSKDYAKLKDDVKWSCQNRIGRDGINRFYLLHSELMEDVLTISGHYSEAVVLDYCLRMYVRFSQWLYIDGKLA</sequence>
<protein>
    <submittedName>
        <fullName evidence="1">Uncharacterized protein</fullName>
    </submittedName>
</protein>
<name>A0A5N6H4R6_ASPFL</name>
<dbReference type="AlphaFoldDB" id="A0A5N6H4R6"/>
<organism evidence="1">
    <name type="scientific">Aspergillus flavus</name>
    <dbReference type="NCBI Taxonomy" id="5059"/>
    <lineage>
        <taxon>Eukaryota</taxon>
        <taxon>Fungi</taxon>
        <taxon>Dikarya</taxon>
        <taxon>Ascomycota</taxon>
        <taxon>Pezizomycotina</taxon>
        <taxon>Eurotiomycetes</taxon>
        <taxon>Eurotiomycetidae</taxon>
        <taxon>Eurotiales</taxon>
        <taxon>Aspergillaceae</taxon>
        <taxon>Aspergillus</taxon>
        <taxon>Aspergillus subgen. Circumdati</taxon>
    </lineage>
</organism>
<accession>A0A5N6H4R6</accession>
<proteinExistence type="predicted"/>